<feature type="region of interest" description="Disordered" evidence="3">
    <location>
        <begin position="561"/>
        <end position="617"/>
    </location>
</feature>
<feature type="compositionally biased region" description="Basic and acidic residues" evidence="3">
    <location>
        <begin position="604"/>
        <end position="617"/>
    </location>
</feature>
<dbReference type="InterPro" id="IPR004088">
    <property type="entry name" value="KH_dom_type_1"/>
</dbReference>
<dbReference type="PANTHER" id="PTHR10288">
    <property type="entry name" value="KH DOMAIN CONTAINING RNA BINDING PROTEIN"/>
    <property type="match status" value="1"/>
</dbReference>
<feature type="compositionally biased region" description="Basic and acidic residues" evidence="3">
    <location>
        <begin position="426"/>
        <end position="435"/>
    </location>
</feature>
<proteinExistence type="predicted"/>
<feature type="region of interest" description="Disordered" evidence="3">
    <location>
        <begin position="423"/>
        <end position="453"/>
    </location>
</feature>
<feature type="domain" description="K Homology" evidence="4">
    <location>
        <begin position="48"/>
        <end position="131"/>
    </location>
</feature>
<dbReference type="InterPro" id="IPR055256">
    <property type="entry name" value="KH_1_KHDC4/BBP-like"/>
</dbReference>
<reference evidence="5" key="1">
    <citation type="submission" date="2015-04" db="EMBL/GenBank/DDBJ databases">
        <title>The genome sequence of the plant pathogenic Rhizarian Plasmodiophora brassicae reveals insights in its biotrophic life cycle and the origin of chitin synthesis.</title>
        <authorList>
            <person name="Schwelm A."/>
            <person name="Fogelqvist J."/>
            <person name="Knaust A."/>
            <person name="Julke S."/>
            <person name="Lilja T."/>
            <person name="Dhandapani V."/>
            <person name="Bonilla-Rosso G."/>
            <person name="Karlsson M."/>
            <person name="Shevchenko A."/>
            <person name="Choi S.R."/>
            <person name="Kim H.G."/>
            <person name="Park J.Y."/>
            <person name="Lim Y.P."/>
            <person name="Ludwig-Muller J."/>
            <person name="Dixelius C."/>
        </authorList>
    </citation>
    <scope>NUCLEOTIDE SEQUENCE</scope>
    <source>
        <tissue evidence="5">Potato root galls</tissue>
    </source>
</reference>
<dbReference type="PROSITE" id="PS50084">
    <property type="entry name" value="KH_TYPE_1"/>
    <property type="match status" value="4"/>
</dbReference>
<dbReference type="InterPro" id="IPR036612">
    <property type="entry name" value="KH_dom_type_1_sf"/>
</dbReference>
<evidence type="ECO:0000313" key="5">
    <source>
        <dbReference type="EMBL" id="CRZ01085.1"/>
    </source>
</evidence>
<sequence length="617" mass="65556">MSQSEADIAARRAKALAIASRISSSVLGKHARSESAWPVSDGSGHGVDRTSAKVFVPIDKQANYYGLLVGPGGQILKDLENKSGATLSIRGKGSSADGNDQSPDEGLHVFIEGRGEAQVAAAERLLSEMLYNRETQDEQYRAAAERKNNTLLLSDRLYASDVDYPPFRGAGEKSKIINVAANAVGQIIGRGGDTIKMLQTKTGAFIQVSRESDPSSNMKTVTLEGTASQIEHAEDEIMKILHENEQRDQIRGGSSLGGGAGLGFSSDNITEIIRIPHDAVGLLIGKGGLTIKQLQMRTGCNIQVQRDVDADPSSITRDVTLNGTPRQLEEAKREVLSLVQGHGSDIPVESVIPGMIVITLMIPGSCVGGIIGRQGETIKAIQHRSQARVQVSRDVSLPEREITVSGSDQAVQMAKLEIENIVAESQARESGDRSDRHRRSNDSYDNGYQDPYSRQAATYGSDQYYGAAAYGAAGFYGANPYAMGYGMQQPYYGGYDASAYPAATPGTDASTGEPAAESAAEDAQPSADGTTPEDPNAASVQQWQAYCMQYYAYYGQYPPEAYGTGQGDPSGDGQTPAEGGQGDGQQADQSSYAGTSSQQNPEHSAAESRPDDGSATR</sequence>
<evidence type="ECO:0000259" key="4">
    <source>
        <dbReference type="SMART" id="SM00322"/>
    </source>
</evidence>
<dbReference type="GO" id="GO:0003723">
    <property type="term" value="F:RNA binding"/>
    <property type="evidence" value="ECO:0007669"/>
    <property type="project" value="UniProtKB-UniRule"/>
</dbReference>
<keyword evidence="2" id="KW-0694">RNA-binding</keyword>
<dbReference type="InterPro" id="IPR004087">
    <property type="entry name" value="KH_dom"/>
</dbReference>
<dbReference type="Gene3D" id="3.30.1370.10">
    <property type="entry name" value="K Homology domain, type 1"/>
    <property type="match status" value="4"/>
</dbReference>
<evidence type="ECO:0000256" key="1">
    <source>
        <dbReference type="ARBA" id="ARBA00022737"/>
    </source>
</evidence>
<dbReference type="SMART" id="SM00322">
    <property type="entry name" value="KH"/>
    <property type="match status" value="4"/>
</dbReference>
<name>A0A0H5QGJ8_9EUKA</name>
<keyword evidence="1" id="KW-0677">Repeat</keyword>
<protein>
    <recommendedName>
        <fullName evidence="4">K Homology domain-containing protein</fullName>
    </recommendedName>
</protein>
<feature type="domain" description="K Homology" evidence="4">
    <location>
        <begin position="267"/>
        <end position="340"/>
    </location>
</feature>
<dbReference type="Pfam" id="PF22675">
    <property type="entry name" value="KH-I_KHDC4-BBP"/>
    <property type="match status" value="1"/>
</dbReference>
<accession>A0A0H5QGJ8</accession>
<feature type="region of interest" description="Disordered" evidence="3">
    <location>
        <begin position="504"/>
        <end position="538"/>
    </location>
</feature>
<feature type="domain" description="K Homology" evidence="4">
    <location>
        <begin position="171"/>
        <end position="242"/>
    </location>
</feature>
<dbReference type="Pfam" id="PF00013">
    <property type="entry name" value="KH_1"/>
    <property type="match status" value="3"/>
</dbReference>
<dbReference type="EMBL" id="HACM01000643">
    <property type="protein sequence ID" value="CRZ01085.1"/>
    <property type="molecule type" value="Transcribed_RNA"/>
</dbReference>
<dbReference type="AlphaFoldDB" id="A0A0H5QGJ8"/>
<evidence type="ECO:0000256" key="2">
    <source>
        <dbReference type="PROSITE-ProRule" id="PRU00117"/>
    </source>
</evidence>
<feature type="domain" description="K Homology" evidence="4">
    <location>
        <begin position="354"/>
        <end position="423"/>
    </location>
</feature>
<organism evidence="5">
    <name type="scientific">Spongospora subterranea</name>
    <dbReference type="NCBI Taxonomy" id="70186"/>
    <lineage>
        <taxon>Eukaryota</taxon>
        <taxon>Sar</taxon>
        <taxon>Rhizaria</taxon>
        <taxon>Endomyxa</taxon>
        <taxon>Phytomyxea</taxon>
        <taxon>Plasmodiophorida</taxon>
        <taxon>Plasmodiophoridae</taxon>
        <taxon>Spongospora</taxon>
    </lineage>
</organism>
<feature type="compositionally biased region" description="Polar residues" evidence="3">
    <location>
        <begin position="590"/>
        <end position="602"/>
    </location>
</feature>
<dbReference type="SUPFAM" id="SSF54791">
    <property type="entry name" value="Eukaryotic type KH-domain (KH-domain type I)"/>
    <property type="match status" value="4"/>
</dbReference>
<evidence type="ECO:0000256" key="3">
    <source>
        <dbReference type="SAM" id="MobiDB-lite"/>
    </source>
</evidence>